<dbReference type="InterPro" id="IPR011033">
    <property type="entry name" value="PRC_barrel-like_sf"/>
</dbReference>
<evidence type="ECO:0000313" key="4">
    <source>
        <dbReference type="Proteomes" id="UP000547614"/>
    </source>
</evidence>
<dbReference type="Gene3D" id="2.30.30.240">
    <property type="entry name" value="PRC-barrel domain"/>
    <property type="match status" value="1"/>
</dbReference>
<keyword evidence="4" id="KW-1185">Reference proteome</keyword>
<keyword evidence="1" id="KW-0732">Signal</keyword>
<accession>A0A839V5G8</accession>
<dbReference type="Pfam" id="PF05239">
    <property type="entry name" value="PRC"/>
    <property type="match status" value="1"/>
</dbReference>
<dbReference type="AlphaFoldDB" id="A0A839V5G8"/>
<feature type="chain" id="PRO_5032528967" evidence="1">
    <location>
        <begin position="28"/>
        <end position="246"/>
    </location>
</feature>
<gene>
    <name evidence="3" type="ORF">FHR94_000460</name>
</gene>
<proteinExistence type="predicted"/>
<comment type="caution">
    <text evidence="3">The sequence shown here is derived from an EMBL/GenBank/DDBJ whole genome shotgun (WGS) entry which is preliminary data.</text>
</comment>
<feature type="domain" description="PRC-barrel" evidence="2">
    <location>
        <begin position="42"/>
        <end position="114"/>
    </location>
</feature>
<dbReference type="EMBL" id="JACHXP010000002">
    <property type="protein sequence ID" value="MBB3189238.1"/>
    <property type="molecule type" value="Genomic_DNA"/>
</dbReference>
<name>A0A839V5G8_9GAMM</name>
<evidence type="ECO:0000259" key="2">
    <source>
        <dbReference type="Pfam" id="PF05239"/>
    </source>
</evidence>
<dbReference type="Proteomes" id="UP000547614">
    <property type="component" value="Unassembled WGS sequence"/>
</dbReference>
<evidence type="ECO:0000313" key="3">
    <source>
        <dbReference type="EMBL" id="MBB3189238.1"/>
    </source>
</evidence>
<dbReference type="SUPFAM" id="SSF50346">
    <property type="entry name" value="PRC-barrel domain"/>
    <property type="match status" value="1"/>
</dbReference>
<dbReference type="InterPro" id="IPR027275">
    <property type="entry name" value="PRC-brl_dom"/>
</dbReference>
<protein>
    <submittedName>
        <fullName evidence="3">Sporulation protein YlmC with PRC-barrel domain</fullName>
    </submittedName>
</protein>
<reference evidence="3 4" key="1">
    <citation type="submission" date="2020-08" db="EMBL/GenBank/DDBJ databases">
        <title>Genomic Encyclopedia of Type Strains, Phase III (KMG-III): the genomes of soil and plant-associated and newly described type strains.</title>
        <authorList>
            <person name="Whitman W."/>
        </authorList>
    </citation>
    <scope>NUCLEOTIDE SEQUENCE [LARGE SCALE GENOMIC DNA]</scope>
    <source>
        <strain evidence="3 4">CECT 7282</strain>
    </source>
</reference>
<sequence length="246" mass="27245">MKPHGNAVLAFPFCVVSLAMLSVQAQAEINDWDYEALYQDGGIRAESLLNAKAIGSAGDAIGTIKNAILDEENQVVTLIAEVGGMWDSGDRHVSIPWEEAELSQEGVRVPVHEDNIEDYNLFDDEYVDDAYIFKGGLQHTTQVESDVMTGPRIWKITDILDDFASLGKDTGVGYITDALLTREGVLQAIVVEPSGTEFGEGPYAYPIYGHPDVWQPGAMHYELPYSREELSSLPSFDYDKYDSLWD</sequence>
<organism evidence="3 4">
    <name type="scientific">Halomonas cerina</name>
    <dbReference type="NCBI Taxonomy" id="447424"/>
    <lineage>
        <taxon>Bacteria</taxon>
        <taxon>Pseudomonadati</taxon>
        <taxon>Pseudomonadota</taxon>
        <taxon>Gammaproteobacteria</taxon>
        <taxon>Oceanospirillales</taxon>
        <taxon>Halomonadaceae</taxon>
        <taxon>Halomonas</taxon>
    </lineage>
</organism>
<evidence type="ECO:0000256" key="1">
    <source>
        <dbReference type="SAM" id="SignalP"/>
    </source>
</evidence>
<dbReference type="RefSeq" id="WP_246389790.1">
    <property type="nucleotide sequence ID" value="NZ_JACHXP010000002.1"/>
</dbReference>
<feature type="signal peptide" evidence="1">
    <location>
        <begin position="1"/>
        <end position="27"/>
    </location>
</feature>